<dbReference type="CDD" id="cd04725">
    <property type="entry name" value="OMP_decarboxylase_like"/>
    <property type="match status" value="1"/>
</dbReference>
<gene>
    <name evidence="10" type="ORF">MNBD_GAMMA04-1806</name>
</gene>
<dbReference type="InterPro" id="IPR047596">
    <property type="entry name" value="OMPdecase_bac"/>
</dbReference>
<dbReference type="PANTHER" id="PTHR32119:SF2">
    <property type="entry name" value="OROTIDINE 5'-PHOSPHATE DECARBOXYLASE"/>
    <property type="match status" value="1"/>
</dbReference>
<dbReference type="PANTHER" id="PTHR32119">
    <property type="entry name" value="OROTIDINE 5'-PHOSPHATE DECARBOXYLASE"/>
    <property type="match status" value="1"/>
</dbReference>
<evidence type="ECO:0000313" key="10">
    <source>
        <dbReference type="EMBL" id="VAW43873.1"/>
    </source>
</evidence>
<evidence type="ECO:0000259" key="9">
    <source>
        <dbReference type="SMART" id="SM00934"/>
    </source>
</evidence>
<dbReference type="GO" id="GO:0006207">
    <property type="term" value="P:'de novo' pyrimidine nucleobase biosynthetic process"/>
    <property type="evidence" value="ECO:0007669"/>
    <property type="project" value="InterPro"/>
</dbReference>
<evidence type="ECO:0000256" key="5">
    <source>
        <dbReference type="ARBA" id="ARBA00022793"/>
    </source>
</evidence>
<dbReference type="InterPro" id="IPR014732">
    <property type="entry name" value="OMPdecase"/>
</dbReference>
<accession>A0A3B0VUQ5</accession>
<protein>
    <recommendedName>
        <fullName evidence="4">Orotidine 5'-phosphate decarboxylase</fullName>
        <ecNumber evidence="3">4.1.1.23</ecNumber>
    </recommendedName>
    <alternativeName>
        <fullName evidence="8">OMP decarboxylase</fullName>
    </alternativeName>
</protein>
<dbReference type="UniPathway" id="UPA00070">
    <property type="reaction ID" value="UER00120"/>
</dbReference>
<dbReference type="SUPFAM" id="SSF51366">
    <property type="entry name" value="Ribulose-phoshate binding barrel"/>
    <property type="match status" value="1"/>
</dbReference>
<keyword evidence="5" id="KW-0210">Decarboxylase</keyword>
<dbReference type="Pfam" id="PF00215">
    <property type="entry name" value="OMPdecase"/>
    <property type="match status" value="1"/>
</dbReference>
<proteinExistence type="inferred from homology"/>
<keyword evidence="6" id="KW-0665">Pyrimidine biosynthesis</keyword>
<reference evidence="10" key="1">
    <citation type="submission" date="2018-06" db="EMBL/GenBank/DDBJ databases">
        <authorList>
            <person name="Zhirakovskaya E."/>
        </authorList>
    </citation>
    <scope>NUCLEOTIDE SEQUENCE</scope>
</reference>
<dbReference type="GO" id="GO:0005829">
    <property type="term" value="C:cytosol"/>
    <property type="evidence" value="ECO:0007669"/>
    <property type="project" value="TreeGrafter"/>
</dbReference>
<dbReference type="EC" id="4.1.1.23" evidence="3"/>
<evidence type="ECO:0000256" key="4">
    <source>
        <dbReference type="ARBA" id="ARBA00021923"/>
    </source>
</evidence>
<dbReference type="GO" id="GO:0004590">
    <property type="term" value="F:orotidine-5'-phosphate decarboxylase activity"/>
    <property type="evidence" value="ECO:0007669"/>
    <property type="project" value="UniProtKB-EC"/>
</dbReference>
<evidence type="ECO:0000256" key="2">
    <source>
        <dbReference type="ARBA" id="ARBA00011738"/>
    </source>
</evidence>
<dbReference type="InterPro" id="IPR011060">
    <property type="entry name" value="RibuloseP-bd_barrel"/>
</dbReference>
<evidence type="ECO:0000256" key="8">
    <source>
        <dbReference type="ARBA" id="ARBA00033428"/>
    </source>
</evidence>
<comment type="pathway">
    <text evidence="1">Pyrimidine metabolism; UMP biosynthesis via de novo pathway; UMP from orotate: step 2/2.</text>
</comment>
<dbReference type="InterPro" id="IPR001754">
    <property type="entry name" value="OMPdeCOase_dom"/>
</dbReference>
<dbReference type="InterPro" id="IPR018089">
    <property type="entry name" value="OMPdecase_AS"/>
</dbReference>
<evidence type="ECO:0000256" key="3">
    <source>
        <dbReference type="ARBA" id="ARBA00012321"/>
    </source>
</evidence>
<comment type="subunit">
    <text evidence="2">Homodimer.</text>
</comment>
<dbReference type="Gene3D" id="3.20.20.70">
    <property type="entry name" value="Aldolase class I"/>
    <property type="match status" value="1"/>
</dbReference>
<organism evidence="10">
    <name type="scientific">hydrothermal vent metagenome</name>
    <dbReference type="NCBI Taxonomy" id="652676"/>
    <lineage>
        <taxon>unclassified sequences</taxon>
        <taxon>metagenomes</taxon>
        <taxon>ecological metagenomes</taxon>
    </lineage>
</organism>
<evidence type="ECO:0000256" key="6">
    <source>
        <dbReference type="ARBA" id="ARBA00022975"/>
    </source>
</evidence>
<dbReference type="NCBIfam" id="NF001273">
    <property type="entry name" value="PRK00230.1"/>
    <property type="match status" value="1"/>
</dbReference>
<sequence>MSQHSSKVLVALDFANSSSALTFVEKLDPLSCRLKVGKELFTVAGPEFVSELIQRGFDVFLDLKYHDIPNTVAKAIKAVAKLGVWMVNVHALGGRKMMEAARHALADCEHKPLLIAVTILTSMEQSDLAEIGLQETPKENVLRLAILAQSSGMDGVVCSAQEVALLRQTLGDDFCLVTPGIRPKGSAHDDQKRIMTPKQAMESGSSYLVIGRPITQSDDPVATLKRINVALGV</sequence>
<dbReference type="SMART" id="SM00934">
    <property type="entry name" value="OMPdecase"/>
    <property type="match status" value="1"/>
</dbReference>
<dbReference type="FunFam" id="3.20.20.70:FF:000015">
    <property type="entry name" value="Orotidine 5'-phosphate decarboxylase"/>
    <property type="match status" value="1"/>
</dbReference>
<dbReference type="GO" id="GO:0044205">
    <property type="term" value="P:'de novo' UMP biosynthetic process"/>
    <property type="evidence" value="ECO:0007669"/>
    <property type="project" value="UniProtKB-UniPathway"/>
</dbReference>
<feature type="domain" description="Orotidine 5'-phosphate decarboxylase" evidence="9">
    <location>
        <begin position="7"/>
        <end position="227"/>
    </location>
</feature>
<dbReference type="EMBL" id="UOFB01000003">
    <property type="protein sequence ID" value="VAW43873.1"/>
    <property type="molecule type" value="Genomic_DNA"/>
</dbReference>
<evidence type="ECO:0000256" key="7">
    <source>
        <dbReference type="ARBA" id="ARBA00023239"/>
    </source>
</evidence>
<dbReference type="PROSITE" id="PS00156">
    <property type="entry name" value="OMPDECASE"/>
    <property type="match status" value="1"/>
</dbReference>
<dbReference type="AlphaFoldDB" id="A0A3B0VUQ5"/>
<keyword evidence="7 10" id="KW-0456">Lyase</keyword>
<dbReference type="NCBIfam" id="TIGR01740">
    <property type="entry name" value="pyrF"/>
    <property type="match status" value="1"/>
</dbReference>
<evidence type="ECO:0000256" key="1">
    <source>
        <dbReference type="ARBA" id="ARBA00004861"/>
    </source>
</evidence>
<dbReference type="HAMAP" id="MF_01200_B">
    <property type="entry name" value="OMPdecase_type1_B"/>
    <property type="match status" value="1"/>
</dbReference>
<name>A0A3B0VUQ5_9ZZZZ</name>
<dbReference type="InterPro" id="IPR013785">
    <property type="entry name" value="Aldolase_TIM"/>
</dbReference>